<evidence type="ECO:0000259" key="1">
    <source>
        <dbReference type="Pfam" id="PF03358"/>
    </source>
</evidence>
<reference evidence="2" key="2">
    <citation type="journal article" date="2019" name="Genome Biol. Evol.">
        <title>Day and night: Metabolic profiles and evolutionary relationships of six axenic non-marine cyanobacteria.</title>
        <authorList>
            <person name="Will S.E."/>
            <person name="Henke P."/>
            <person name="Boedeker C."/>
            <person name="Huang S."/>
            <person name="Brinkmann H."/>
            <person name="Rohde M."/>
            <person name="Jarek M."/>
            <person name="Friedl T."/>
            <person name="Seufert S."/>
            <person name="Schumacher M."/>
            <person name="Overmann J."/>
            <person name="Neumann-Schaal M."/>
            <person name="Petersen J."/>
        </authorList>
    </citation>
    <scope>NUCLEOTIDE SEQUENCE [LARGE SCALE GENOMIC DNA]</scope>
    <source>
        <strain evidence="2">PCC 7102</strain>
    </source>
</reference>
<dbReference type="RefSeq" id="WP_233787264.1">
    <property type="nucleotide sequence ID" value="NZ_RSCL01000013.1"/>
</dbReference>
<comment type="caution">
    <text evidence="2">The sequence shown here is derived from an EMBL/GenBank/DDBJ whole genome shotgun (WGS) entry which is preliminary data.</text>
</comment>
<dbReference type="EMBL" id="RSCL01000013">
    <property type="protein sequence ID" value="RUT03589.1"/>
    <property type="molecule type" value="Genomic_DNA"/>
</dbReference>
<dbReference type="AlphaFoldDB" id="A0A3S1CHN3"/>
<accession>A0A3S1CHN3</accession>
<evidence type="ECO:0000313" key="3">
    <source>
        <dbReference type="Proteomes" id="UP000271624"/>
    </source>
</evidence>
<reference evidence="2" key="1">
    <citation type="submission" date="2018-12" db="EMBL/GenBank/DDBJ databases">
        <authorList>
            <person name="Will S."/>
            <person name="Neumann-Schaal M."/>
            <person name="Henke P."/>
        </authorList>
    </citation>
    <scope>NUCLEOTIDE SEQUENCE</scope>
    <source>
        <strain evidence="2">PCC 7102</strain>
    </source>
</reference>
<name>A0A3S1CHN3_9CYAN</name>
<protein>
    <recommendedName>
        <fullName evidence="1">NADPH-dependent FMN reductase-like domain-containing protein</fullName>
    </recommendedName>
</protein>
<keyword evidence="3" id="KW-1185">Reference proteome</keyword>
<dbReference type="Gene3D" id="3.40.50.360">
    <property type="match status" value="1"/>
</dbReference>
<feature type="domain" description="NADPH-dependent FMN reductase-like" evidence="1">
    <location>
        <begin position="5"/>
        <end position="39"/>
    </location>
</feature>
<dbReference type="InterPro" id="IPR005025">
    <property type="entry name" value="FMN_Rdtase-like_dom"/>
</dbReference>
<dbReference type="GO" id="GO:0016491">
    <property type="term" value="F:oxidoreductase activity"/>
    <property type="evidence" value="ECO:0007669"/>
    <property type="project" value="InterPro"/>
</dbReference>
<dbReference type="SUPFAM" id="SSF52218">
    <property type="entry name" value="Flavoproteins"/>
    <property type="match status" value="1"/>
</dbReference>
<dbReference type="Pfam" id="PF03358">
    <property type="entry name" value="FMN_red"/>
    <property type="match status" value="1"/>
</dbReference>
<dbReference type="Proteomes" id="UP000271624">
    <property type="component" value="Unassembled WGS sequence"/>
</dbReference>
<proteinExistence type="predicted"/>
<organism evidence="2 3">
    <name type="scientific">Dulcicalothrix desertica PCC 7102</name>
    <dbReference type="NCBI Taxonomy" id="232991"/>
    <lineage>
        <taxon>Bacteria</taxon>
        <taxon>Bacillati</taxon>
        <taxon>Cyanobacteriota</taxon>
        <taxon>Cyanophyceae</taxon>
        <taxon>Nostocales</taxon>
        <taxon>Calotrichaceae</taxon>
        <taxon>Dulcicalothrix</taxon>
    </lineage>
</organism>
<gene>
    <name evidence="2" type="ORF">DSM106972_052280</name>
</gene>
<evidence type="ECO:0000313" key="2">
    <source>
        <dbReference type="EMBL" id="RUT03589.1"/>
    </source>
</evidence>
<dbReference type="InterPro" id="IPR029039">
    <property type="entry name" value="Flavoprotein-like_sf"/>
</dbReference>
<sequence>MAAAKILAFAGSARKESFNKKLVKIAVEGAKKAGVEVTYKIFETCPYHFMIRIWSRLRVACSTITTNYLLIHMLPNELAPYN</sequence>